<feature type="binding site" evidence="7">
    <location>
        <position position="56"/>
    </location>
    <ligand>
        <name>ATP</name>
        <dbReference type="ChEBI" id="CHEBI:30616"/>
    </ligand>
</feature>
<feature type="binding site" evidence="7">
    <location>
        <position position="69"/>
    </location>
    <ligand>
        <name>ATP</name>
        <dbReference type="ChEBI" id="CHEBI:30616"/>
    </ligand>
</feature>
<keyword evidence="1 7" id="KW-0436">Ligase</keyword>
<sequence length="462" mass="52058">MEAYPRRIMGVETEFGVTAYRDGRTVLTPEEVARYLFRPVVQQHRSSNIFTKNASRLYLDVGSHPEFATAECDSVSQLLAYDKSGEYLYNQLAEQAVAALSADRIDADVFLFKNNVDSMGNSYGTHENYLISRELVLKSFGKQLLPFLVTRQLICGAGMIKKGEFVISQRADQVWEGVSSATTRTRPIINTRDEPHGDSHRFRRMHVIVGDSNMSEPTFALKIGSTLLVIEMLEAGFPLPDVELDNPIIHIRPIASDPTGQTEMVLKDGGTTTALEIQQATLDAAKQWLEVRPDEGTPSEEMARIVDLWQRTLDAIASQDFSGVDQEIDWVIKRKLLTQFKDRLGVEWGHPKLKQIDLTYHDINRNRGLFYLLERKGLAKRWITDADIEAAAATPPQTTRAALRGRFLDTVQEAGADYNVDWVHLKVNRPEPQTVELLDPFVTADARVDDLIAYVQEHAGRD</sequence>
<comment type="function">
    <text evidence="7">Catalyzes the covalent attachment of the prokaryotic ubiquitin-like protein modifier Pup to the proteasomal substrate proteins, thereby targeting them for proteasomal degradation. This tagging system is termed pupylation. The ligation reaction involves the side-chain carboxylate of the C-terminal glutamate of Pup and the side-chain amino group of a substrate lysine.</text>
</comment>
<feature type="binding site" evidence="7">
    <location>
        <position position="12"/>
    </location>
    <ligand>
        <name>Mg(2+)</name>
        <dbReference type="ChEBI" id="CHEBI:18420"/>
    </ligand>
</feature>
<comment type="catalytic activity">
    <reaction evidence="7">
        <text>ATP + [prokaryotic ubiquitin-like protein]-L-glutamate + [protein]-L-lysine = ADP + phosphate + N(6)-([prokaryotic ubiquitin-like protein]-gamma-L-glutamyl)-[protein]-L-lysine.</text>
        <dbReference type="EC" id="6.3.1.19"/>
    </reaction>
</comment>
<dbReference type="PANTHER" id="PTHR42307:SF3">
    <property type="entry name" value="PUP--PROTEIN LIGASE"/>
    <property type="match status" value="1"/>
</dbReference>
<organism evidence="9 10">
    <name type="scientific">Corynebacterium stercoris</name>
    <dbReference type="NCBI Taxonomy" id="2943490"/>
    <lineage>
        <taxon>Bacteria</taxon>
        <taxon>Bacillati</taxon>
        <taxon>Actinomycetota</taxon>
        <taxon>Actinomycetes</taxon>
        <taxon>Mycobacteriales</taxon>
        <taxon>Corynebacteriaceae</taxon>
        <taxon>Corynebacterium</taxon>
    </lineage>
</organism>
<keyword evidence="6 7" id="KW-0460">Magnesium</keyword>
<dbReference type="InterPro" id="IPR022279">
    <property type="entry name" value="Pup_ligase"/>
</dbReference>
<dbReference type="PANTHER" id="PTHR42307">
    <property type="entry name" value="PUP DEAMIDASE/DEPUPYLASE"/>
    <property type="match status" value="1"/>
</dbReference>
<comment type="caution">
    <text evidence="9">The sequence shown here is derived from an EMBL/GenBank/DDBJ whole genome shotgun (WGS) entry which is preliminary data.</text>
</comment>
<dbReference type="HAMAP" id="MF_02111">
    <property type="entry name" value="Pup_ligase"/>
    <property type="match status" value="1"/>
</dbReference>
<evidence type="ECO:0000313" key="9">
    <source>
        <dbReference type="EMBL" id="MCP1387043.1"/>
    </source>
</evidence>
<evidence type="ECO:0000256" key="2">
    <source>
        <dbReference type="ARBA" id="ARBA00022723"/>
    </source>
</evidence>
<comment type="pathway">
    <text evidence="7">Protein modification; protein pupylation.</text>
</comment>
<dbReference type="GO" id="GO:0016874">
    <property type="term" value="F:ligase activity"/>
    <property type="evidence" value="ECO:0007669"/>
    <property type="project" value="UniProtKB-KW"/>
</dbReference>
<reference evidence="9" key="1">
    <citation type="submission" date="2022-05" db="EMBL/GenBank/DDBJ databases">
        <title>Corynebacterium sp. TA-R-1 sp. nov., isolated from human feces.</title>
        <authorList>
            <person name="Shamsuzzaman M."/>
            <person name="Dahal R.H."/>
        </authorList>
    </citation>
    <scope>NUCLEOTIDE SEQUENCE</scope>
    <source>
        <strain evidence="9">TA-R-1</strain>
    </source>
</reference>
<evidence type="ECO:0000256" key="4">
    <source>
        <dbReference type="ARBA" id="ARBA00022786"/>
    </source>
</evidence>
<evidence type="ECO:0000256" key="7">
    <source>
        <dbReference type="HAMAP-Rule" id="MF_02111"/>
    </source>
</evidence>
<evidence type="ECO:0000256" key="8">
    <source>
        <dbReference type="NCBIfam" id="TIGR03686"/>
    </source>
</evidence>
<evidence type="ECO:0000313" key="10">
    <source>
        <dbReference type="Proteomes" id="UP001204000"/>
    </source>
</evidence>
<feature type="binding site" evidence="7">
    <location>
        <position position="58"/>
    </location>
    <ligand>
        <name>Mg(2+)</name>
        <dbReference type="ChEBI" id="CHEBI:18420"/>
    </ligand>
</feature>
<keyword evidence="2 7" id="KW-0479">Metal-binding</keyword>
<dbReference type="Pfam" id="PF03136">
    <property type="entry name" value="Pup_ligase"/>
    <property type="match status" value="1"/>
</dbReference>
<evidence type="ECO:0000256" key="1">
    <source>
        <dbReference type="ARBA" id="ARBA00022598"/>
    </source>
</evidence>
<feature type="active site" description="Proton acceptor" evidence="7">
    <location>
        <position position="60"/>
    </location>
</feature>
<protein>
    <recommendedName>
        <fullName evidence="7 8">Pup--protein ligase</fullName>
        <ecNumber evidence="7 8">6.3.1.19</ecNumber>
    </recommendedName>
    <alternativeName>
        <fullName evidence="7">Proteasome accessory factor A</fullName>
    </alternativeName>
    <alternativeName>
        <fullName evidence="7">Pup-conjugating enzyme</fullName>
    </alternativeName>
</protein>
<keyword evidence="5 7" id="KW-0067">ATP-binding</keyword>
<comment type="pathway">
    <text evidence="7">Protein degradation; proteasomal Pup-dependent pathway.</text>
</comment>
<proteinExistence type="inferred from homology"/>
<accession>A0ABT1G1Y3</accession>
<dbReference type="PIRSF" id="PIRSF018077">
    <property type="entry name" value="UCP018077"/>
    <property type="match status" value="1"/>
</dbReference>
<dbReference type="EMBL" id="JAMFTQ010000002">
    <property type="protein sequence ID" value="MCP1387043.1"/>
    <property type="molecule type" value="Genomic_DNA"/>
</dbReference>
<comment type="similarity">
    <text evidence="7">Belongs to the Pup ligase/Pup deamidase family. Pup-conjugating enzyme subfamily.</text>
</comment>
<evidence type="ECO:0000256" key="3">
    <source>
        <dbReference type="ARBA" id="ARBA00022741"/>
    </source>
</evidence>
<dbReference type="NCBIfam" id="TIGR03686">
    <property type="entry name" value="pupylate_PafA"/>
    <property type="match status" value="1"/>
</dbReference>
<keyword evidence="10" id="KW-1185">Reference proteome</keyword>
<feature type="binding site" evidence="7">
    <location>
        <position position="66"/>
    </location>
    <ligand>
        <name>Mg(2+)</name>
        <dbReference type="ChEBI" id="CHEBI:18420"/>
    </ligand>
</feature>
<feature type="binding site" evidence="7">
    <location>
        <position position="422"/>
    </location>
    <ligand>
        <name>ATP</name>
        <dbReference type="ChEBI" id="CHEBI:30616"/>
    </ligand>
</feature>
<evidence type="ECO:0000256" key="6">
    <source>
        <dbReference type="ARBA" id="ARBA00022842"/>
    </source>
</evidence>
<dbReference type="RefSeq" id="WP_253576000.1">
    <property type="nucleotide sequence ID" value="NZ_JAMFTQ010000002.1"/>
</dbReference>
<dbReference type="EC" id="6.3.1.19" evidence="7 8"/>
<dbReference type="Proteomes" id="UP001204000">
    <property type="component" value="Unassembled WGS sequence"/>
</dbReference>
<keyword evidence="3 7" id="KW-0547">Nucleotide-binding</keyword>
<evidence type="ECO:0000256" key="5">
    <source>
        <dbReference type="ARBA" id="ARBA00022840"/>
    </source>
</evidence>
<comment type="miscellaneous">
    <text evidence="7">The reaction mechanism probably proceeds via the activation of Pup by phosphorylation of its C-terminal glutamate, which is then subject to nucleophilic attack by the substrate lysine, resulting in an isopeptide bond and the release of phosphate as a good leaving group.</text>
</comment>
<name>A0ABT1G1Y3_9CORY</name>
<gene>
    <name evidence="7 9" type="primary">pafA</name>
    <name evidence="9" type="ORF">M5J20_02400</name>
</gene>
<dbReference type="InterPro" id="IPR004347">
    <property type="entry name" value="Pup_ligase/deamidase"/>
</dbReference>
<keyword evidence="4 7" id="KW-0833">Ubl conjugation pathway</keyword>